<comment type="similarity">
    <text evidence="1">Belongs to the NmrA-type oxidoreductase family.</text>
</comment>
<evidence type="ECO:0000256" key="1">
    <source>
        <dbReference type="ARBA" id="ARBA00006328"/>
    </source>
</evidence>
<evidence type="ECO:0000256" key="2">
    <source>
        <dbReference type="ARBA" id="ARBA00022857"/>
    </source>
</evidence>
<dbReference type="Gene3D" id="3.40.50.720">
    <property type="entry name" value="NAD(P)-binding Rossmann-like Domain"/>
    <property type="match status" value="1"/>
</dbReference>
<dbReference type="Pfam" id="PF05368">
    <property type="entry name" value="NmrA"/>
    <property type="match status" value="1"/>
</dbReference>
<comment type="caution">
    <text evidence="5">The sequence shown here is derived from an EMBL/GenBank/DDBJ whole genome shotgun (WGS) entry which is preliminary data.</text>
</comment>
<organism evidence="5 6">
    <name type="scientific">Zasmidium cellare</name>
    <name type="common">Wine cellar mold</name>
    <name type="synonym">Racodium cellare</name>
    <dbReference type="NCBI Taxonomy" id="395010"/>
    <lineage>
        <taxon>Eukaryota</taxon>
        <taxon>Fungi</taxon>
        <taxon>Dikarya</taxon>
        <taxon>Ascomycota</taxon>
        <taxon>Pezizomycotina</taxon>
        <taxon>Dothideomycetes</taxon>
        <taxon>Dothideomycetidae</taxon>
        <taxon>Mycosphaerellales</taxon>
        <taxon>Mycosphaerellaceae</taxon>
        <taxon>Zasmidium</taxon>
    </lineage>
</organism>
<dbReference type="EMBL" id="JAXOVC010000006">
    <property type="protein sequence ID" value="KAK4500743.1"/>
    <property type="molecule type" value="Genomic_DNA"/>
</dbReference>
<evidence type="ECO:0000256" key="3">
    <source>
        <dbReference type="SAM" id="MobiDB-lite"/>
    </source>
</evidence>
<evidence type="ECO:0000313" key="6">
    <source>
        <dbReference type="Proteomes" id="UP001305779"/>
    </source>
</evidence>
<protein>
    <recommendedName>
        <fullName evidence="4">NmrA-like domain-containing protein</fullName>
    </recommendedName>
</protein>
<feature type="domain" description="NmrA-like" evidence="4">
    <location>
        <begin position="70"/>
        <end position="256"/>
    </location>
</feature>
<gene>
    <name evidence="5" type="ORF">PRZ48_008933</name>
</gene>
<evidence type="ECO:0000259" key="4">
    <source>
        <dbReference type="Pfam" id="PF05368"/>
    </source>
</evidence>
<dbReference type="PANTHER" id="PTHR42748:SF26">
    <property type="entry name" value="NMRA-LIKE DOMAIN-CONTAINING PROTEIN"/>
    <property type="match status" value="1"/>
</dbReference>
<dbReference type="PANTHER" id="PTHR42748">
    <property type="entry name" value="NITROGEN METABOLITE REPRESSION PROTEIN NMRA FAMILY MEMBER"/>
    <property type="match status" value="1"/>
</dbReference>
<dbReference type="InterPro" id="IPR008030">
    <property type="entry name" value="NmrA-like"/>
</dbReference>
<dbReference type="SUPFAM" id="SSF51735">
    <property type="entry name" value="NAD(P)-binding Rossmann-fold domains"/>
    <property type="match status" value="1"/>
</dbReference>
<keyword evidence="2" id="KW-0521">NADP</keyword>
<dbReference type="InterPro" id="IPR051164">
    <property type="entry name" value="NmrA-like_oxidored"/>
</dbReference>
<accession>A0ABR0EHY5</accession>
<keyword evidence="6" id="KW-1185">Reference proteome</keyword>
<dbReference type="InterPro" id="IPR036291">
    <property type="entry name" value="NAD(P)-bd_dom_sf"/>
</dbReference>
<sequence>MSPQDSVPHGESEASPATHQAPKPKPSHRSRRSRHVLPIDPHGRAHAIFAVSDFLGIYLDPKNQDGQSAAKEEERQLRNVIDAAAQVPSLERFVFSSLSYASKWSKGKYTHIYHFDSKARAEEYGRSQYPSLWAKTSVFQAGIFLNFFTSPAYRPQKASDGTLTFRIPWSPTLKLPWLVPVEDTGPLVLALLRSSPEQSLLGYRAWASTQDIAPMFSTLFNVSTKVERADPSTFWAETLSPGLVQEFTEFFEYWEEFGFEAQERPKIVHPNDVSCVGGVGGA</sequence>
<evidence type="ECO:0000313" key="5">
    <source>
        <dbReference type="EMBL" id="KAK4500743.1"/>
    </source>
</evidence>
<dbReference type="Proteomes" id="UP001305779">
    <property type="component" value="Unassembled WGS sequence"/>
</dbReference>
<reference evidence="5 6" key="1">
    <citation type="journal article" date="2023" name="G3 (Bethesda)">
        <title>A chromosome-level genome assembly of Zasmidium syzygii isolated from banana leaves.</title>
        <authorList>
            <person name="van Westerhoven A.C."/>
            <person name="Mehrabi R."/>
            <person name="Talebi R."/>
            <person name="Steentjes M.B.F."/>
            <person name="Corcolon B."/>
            <person name="Chong P.A."/>
            <person name="Kema G.H.J."/>
            <person name="Seidl M.F."/>
        </authorList>
    </citation>
    <scope>NUCLEOTIDE SEQUENCE [LARGE SCALE GENOMIC DNA]</scope>
    <source>
        <strain evidence="5 6">P124</strain>
    </source>
</reference>
<proteinExistence type="inferred from homology"/>
<feature type="region of interest" description="Disordered" evidence="3">
    <location>
        <begin position="1"/>
        <end position="33"/>
    </location>
</feature>
<name>A0ABR0EHY5_ZASCE</name>